<feature type="transmembrane region" description="Helical" evidence="14">
    <location>
        <begin position="421"/>
        <end position="437"/>
    </location>
</feature>
<evidence type="ECO:0000313" key="17">
    <source>
        <dbReference type="Proteomes" id="UP001228376"/>
    </source>
</evidence>
<dbReference type="Pfam" id="PF03706">
    <property type="entry name" value="LPG_synthase_TM"/>
    <property type="match status" value="1"/>
</dbReference>
<keyword evidence="11 14" id="KW-0046">Antibiotic resistance</keyword>
<keyword evidence="17" id="KW-1185">Reference proteome</keyword>
<feature type="transmembrane region" description="Helical" evidence="14">
    <location>
        <begin position="85"/>
        <end position="107"/>
    </location>
</feature>
<reference evidence="16 17" key="1">
    <citation type="submission" date="2023-10" db="EMBL/GenBank/DDBJ databases">
        <title>179-bfca-hs.</title>
        <authorList>
            <person name="Miliotis G."/>
            <person name="Sengupta P."/>
            <person name="Hameed A."/>
            <person name="Chuvochina M."/>
            <person name="Mcdonagh F."/>
            <person name="Simpson A.C."/>
            <person name="Singh N.K."/>
            <person name="Rekha P.D."/>
            <person name="Raman K."/>
            <person name="Hugenholtz P."/>
            <person name="Venkateswaran K."/>
        </authorList>
    </citation>
    <scope>NUCLEOTIDE SEQUENCE [LARGE SCALE GENOMIC DNA]</scope>
    <source>
        <strain evidence="16 17">179-BFC-A-HS</strain>
    </source>
</reference>
<organism evidence="16 17">
    <name type="scientific">Tigheibacillus jepli</name>
    <dbReference type="NCBI Taxonomy" id="3035914"/>
    <lineage>
        <taxon>Bacteria</taxon>
        <taxon>Bacillati</taxon>
        <taxon>Bacillota</taxon>
        <taxon>Bacilli</taxon>
        <taxon>Bacillales</taxon>
        <taxon>Bacillaceae</taxon>
        <taxon>Tigheibacillus</taxon>
    </lineage>
</organism>
<keyword evidence="10 14" id="KW-0472">Membrane</keyword>
<feature type="transmembrane region" description="Helical" evidence="14">
    <location>
        <begin position="162"/>
        <end position="183"/>
    </location>
</feature>
<evidence type="ECO:0000259" key="15">
    <source>
        <dbReference type="Pfam" id="PF09924"/>
    </source>
</evidence>
<name>A0ABU5CKW1_9BACI</name>
<dbReference type="Proteomes" id="UP001228376">
    <property type="component" value="Unassembled WGS sequence"/>
</dbReference>
<evidence type="ECO:0000256" key="14">
    <source>
        <dbReference type="RuleBase" id="RU363042"/>
    </source>
</evidence>
<dbReference type="InterPro" id="IPR022791">
    <property type="entry name" value="L-PG_synthase/AglD"/>
</dbReference>
<dbReference type="RefSeq" id="WP_306066782.1">
    <property type="nucleotide sequence ID" value="NZ_JAROCA020000003.1"/>
</dbReference>
<protein>
    <recommendedName>
        <fullName evidence="4 14">Phosphatidylglycerol lysyltransferase</fullName>
        <ecNumber evidence="3 14">2.3.2.3</ecNumber>
    </recommendedName>
    <alternativeName>
        <fullName evidence="12 14">Lysylphosphatidylglycerol synthase</fullName>
    </alternativeName>
</protein>
<dbReference type="InterPro" id="IPR024320">
    <property type="entry name" value="LPG_synthase_C"/>
</dbReference>
<sequence length="847" mass="95497">MKHKQALIRAAKYIFMIVVVTVIIMEGKHQLSEVGLRKSLDAINQVPFWKDGIIVITALLSVSTMFFYDYFFIRSQQIDLSKRKIFGVAWVANSFNGVFGFGGLIGAGVRGMMYKEYTNNSSKLVIGIGWLAPAAVMGLSIFSFLVIIHVFPVWELLADKKWLWPVLIGIFLFFPIYVGLAAYRKNEFFTPKLTLQYSLVSVIEWFGAGLVMYLALKAVGAPISFGQAFGLYTVAAVTGVISLIPGGFGSFDLMVLSGGQLLGAESSLLLTALLMYRFAYYIIPLIFGLIIAAFEMSSTVMKKVEDKNLVAPIVEISGLVWALQRMVLRNIGNWSLPLLSLITGAFLVFIPIFDIIAYHSVQKSRLSLLSIDFYNVLLFALGITCWFFMKEMYYRTKRGLYITCITLSFAIILLVGQSENAIIGMLAAFHLLVLYLLRGQFKRHSLPFSAASIRGLLYVNLIAFLIFVFFTRSTLILLDYPKPLYGIYGIGLTSCLVACVYAIAAIFLFGRKHHVKIGEAYDEEKLDRFFAEHGGHVLSHLGYLGDKRFLFSDDGKAMVQFATAGNRMVVLGDPQGEAASFDSLLVKLQEKADYYGYRCVFYQISGDNMALYHDMGYTFFKLGEEAIVDLDTFTISGKKRAGLRSSFNRFDKKGYTFEVYNPPYSDAFWEDIKAVSDAWLGGKKEKRFSLGFFDKSYLSKAPIAVMKNSEGKITAFMTIMPVYQEDVISIDLMRHLPDEPSGEIDVMFIHLFQWAKEQGYRYFNLGMAPLSNVGNMKKAFLGERIAAAVFNNVQYLYGFKGLRDFKNKYYPKWSGKYLAYRSSYSLASAMIQVVRLIGGKKRRVFHK</sequence>
<feature type="transmembrane region" description="Helical" evidence="14">
    <location>
        <begin position="7"/>
        <end position="25"/>
    </location>
</feature>
<evidence type="ECO:0000256" key="5">
    <source>
        <dbReference type="ARBA" id="ARBA00022475"/>
    </source>
</evidence>
<evidence type="ECO:0000256" key="11">
    <source>
        <dbReference type="ARBA" id="ARBA00023251"/>
    </source>
</evidence>
<evidence type="ECO:0000256" key="8">
    <source>
        <dbReference type="ARBA" id="ARBA00022989"/>
    </source>
</evidence>
<dbReference type="Pfam" id="PF09924">
    <property type="entry name" value="LPG_synthase_C"/>
    <property type="match status" value="1"/>
</dbReference>
<dbReference type="EMBL" id="JAROCA020000003">
    <property type="protein sequence ID" value="MDY0406993.1"/>
    <property type="molecule type" value="Genomic_DNA"/>
</dbReference>
<keyword evidence="7 14" id="KW-0812">Transmembrane</keyword>
<evidence type="ECO:0000256" key="12">
    <source>
        <dbReference type="ARBA" id="ARBA00031899"/>
    </source>
</evidence>
<evidence type="ECO:0000256" key="2">
    <source>
        <dbReference type="ARBA" id="ARBA00008627"/>
    </source>
</evidence>
<comment type="similarity">
    <text evidence="2 14">Belongs to the LPG synthase family.</text>
</comment>
<dbReference type="PANTHER" id="PTHR34697:SF2">
    <property type="entry name" value="PHOSPHATIDYLGLYCEROL LYSYLTRANSFERASE"/>
    <property type="match status" value="1"/>
</dbReference>
<gene>
    <name evidence="14 16" type="primary">mprF</name>
    <name evidence="16" type="ORF">P5G51_018085</name>
</gene>
<feature type="transmembrane region" description="Helical" evidence="14">
    <location>
        <begin position="484"/>
        <end position="509"/>
    </location>
</feature>
<feature type="transmembrane region" description="Helical" evidence="14">
    <location>
        <begin position="334"/>
        <end position="360"/>
    </location>
</feature>
<feature type="transmembrane region" description="Helical" evidence="14">
    <location>
        <begin position="195"/>
        <end position="216"/>
    </location>
</feature>
<comment type="function">
    <text evidence="14">Catalyzes the transfer of a lysyl group from L-lysyl-tRNA(Lys) to membrane-bound phosphatidylglycerol (PG), which produces lysylphosphatidylglycerol (LPG), a major component of the bacterial membrane with a positive net charge. LPG synthesis contributes to bacterial virulence as it is involved in the resistance mechanism against cationic antimicrobial peptides (CAMP) produces by the host's immune system (defensins, cathelicidins) and by the competing microorganisms.</text>
</comment>
<dbReference type="InterPro" id="IPR016181">
    <property type="entry name" value="Acyl_CoA_acyltransferase"/>
</dbReference>
<comment type="catalytic activity">
    <reaction evidence="13 14">
        <text>L-lysyl-tRNA(Lys) + a 1,2-diacyl-sn-glycero-3-phospho-(1'-sn-glycerol) = a 1,2-diacyl-sn-glycero-3-phospho-1'-(3'-O-L-lysyl)-sn-glycerol + tRNA(Lys)</text>
        <dbReference type="Rhea" id="RHEA:10668"/>
        <dbReference type="Rhea" id="RHEA-COMP:9696"/>
        <dbReference type="Rhea" id="RHEA-COMP:9697"/>
        <dbReference type="ChEBI" id="CHEBI:64716"/>
        <dbReference type="ChEBI" id="CHEBI:75792"/>
        <dbReference type="ChEBI" id="CHEBI:78442"/>
        <dbReference type="ChEBI" id="CHEBI:78529"/>
        <dbReference type="EC" id="2.3.2.3"/>
    </reaction>
</comment>
<feature type="transmembrane region" description="Helical" evidence="14">
    <location>
        <begin position="366"/>
        <end position="387"/>
    </location>
</feature>
<dbReference type="InterPro" id="IPR051211">
    <property type="entry name" value="PG_lysyltransferase"/>
</dbReference>
<dbReference type="SUPFAM" id="SSF55729">
    <property type="entry name" value="Acyl-CoA N-acyltransferases (Nat)"/>
    <property type="match status" value="1"/>
</dbReference>
<feature type="transmembrane region" description="Helical" evidence="14">
    <location>
        <begin position="457"/>
        <end position="478"/>
    </location>
</feature>
<feature type="domain" description="Phosphatidylglycerol lysyltransferase C-terminal" evidence="15">
    <location>
        <begin position="529"/>
        <end position="820"/>
    </location>
</feature>
<dbReference type="NCBIfam" id="NF033480">
    <property type="entry name" value="bifunc_MprF"/>
    <property type="match status" value="1"/>
</dbReference>
<evidence type="ECO:0000313" key="16">
    <source>
        <dbReference type="EMBL" id="MDY0406993.1"/>
    </source>
</evidence>
<evidence type="ECO:0000256" key="6">
    <source>
        <dbReference type="ARBA" id="ARBA00022679"/>
    </source>
</evidence>
<feature type="transmembrane region" description="Helical" evidence="14">
    <location>
        <begin position="268"/>
        <end position="294"/>
    </location>
</feature>
<keyword evidence="9 14" id="KW-0443">Lipid metabolism</keyword>
<proteinExistence type="inferred from homology"/>
<feature type="transmembrane region" description="Helical" evidence="14">
    <location>
        <begin position="127"/>
        <end position="150"/>
    </location>
</feature>
<dbReference type="PANTHER" id="PTHR34697">
    <property type="entry name" value="PHOSPHATIDYLGLYCEROL LYSYLTRANSFERASE"/>
    <property type="match status" value="1"/>
</dbReference>
<keyword evidence="5" id="KW-1003">Cell membrane</keyword>
<feature type="transmembrane region" description="Helical" evidence="14">
    <location>
        <begin position="228"/>
        <end position="248"/>
    </location>
</feature>
<comment type="subcellular location">
    <subcellularLocation>
        <location evidence="1 14">Cell membrane</location>
        <topology evidence="1 14">Multi-pass membrane protein</topology>
    </subcellularLocation>
</comment>
<keyword evidence="8 14" id="KW-1133">Transmembrane helix</keyword>
<feature type="transmembrane region" description="Helical" evidence="14">
    <location>
        <begin position="399"/>
        <end position="415"/>
    </location>
</feature>
<evidence type="ECO:0000256" key="10">
    <source>
        <dbReference type="ARBA" id="ARBA00023136"/>
    </source>
</evidence>
<evidence type="ECO:0000256" key="1">
    <source>
        <dbReference type="ARBA" id="ARBA00004651"/>
    </source>
</evidence>
<dbReference type="EC" id="2.3.2.3" evidence="3 14"/>
<evidence type="ECO:0000256" key="7">
    <source>
        <dbReference type="ARBA" id="ARBA00022692"/>
    </source>
</evidence>
<comment type="caution">
    <text evidence="16">The sequence shown here is derived from an EMBL/GenBank/DDBJ whole genome shotgun (WGS) entry which is preliminary data.</text>
</comment>
<evidence type="ECO:0000256" key="4">
    <source>
        <dbReference type="ARBA" id="ARBA00021546"/>
    </source>
</evidence>
<evidence type="ECO:0000256" key="3">
    <source>
        <dbReference type="ARBA" id="ARBA00012014"/>
    </source>
</evidence>
<evidence type="ECO:0000256" key="13">
    <source>
        <dbReference type="ARBA" id="ARBA00047540"/>
    </source>
</evidence>
<keyword evidence="6 14" id="KW-0808">Transferase</keyword>
<accession>A0ABU5CKW1</accession>
<feature type="transmembrane region" description="Helical" evidence="14">
    <location>
        <begin position="53"/>
        <end position="73"/>
    </location>
</feature>
<evidence type="ECO:0000256" key="9">
    <source>
        <dbReference type="ARBA" id="ARBA00023098"/>
    </source>
</evidence>